<comment type="subcellular location">
    <subcellularLocation>
        <location evidence="1">Cell membrane</location>
        <topology evidence="1">Multi-pass membrane protein</topology>
    </subcellularLocation>
</comment>
<reference evidence="12" key="1">
    <citation type="submission" date="2022-05" db="EMBL/GenBank/DDBJ databases">
        <authorList>
            <person name="Sun X."/>
        </authorList>
    </citation>
    <scope>NUCLEOTIDE SEQUENCE</scope>
    <source>
        <strain evidence="12">Ai-910</strain>
    </source>
</reference>
<evidence type="ECO:0000256" key="4">
    <source>
        <dbReference type="ARBA" id="ARBA00022741"/>
    </source>
</evidence>
<feature type="transmembrane region" description="Helical" evidence="9">
    <location>
        <begin position="55"/>
        <end position="82"/>
    </location>
</feature>
<dbReference type="PANTHER" id="PTHR24221:SF654">
    <property type="entry name" value="ATP-BINDING CASSETTE SUB-FAMILY B MEMBER 6"/>
    <property type="match status" value="1"/>
</dbReference>
<dbReference type="InterPro" id="IPR036640">
    <property type="entry name" value="ABC1_TM_sf"/>
</dbReference>
<dbReference type="AlphaFoldDB" id="A0A9J6ZNM7"/>
<evidence type="ECO:0000256" key="3">
    <source>
        <dbReference type="ARBA" id="ARBA00022692"/>
    </source>
</evidence>
<dbReference type="PROSITE" id="PS50929">
    <property type="entry name" value="ABC_TM1F"/>
    <property type="match status" value="1"/>
</dbReference>
<evidence type="ECO:0000256" key="9">
    <source>
        <dbReference type="SAM" id="Phobius"/>
    </source>
</evidence>
<dbReference type="GO" id="GO:0005524">
    <property type="term" value="F:ATP binding"/>
    <property type="evidence" value="ECO:0007669"/>
    <property type="project" value="UniProtKB-KW"/>
</dbReference>
<sequence length="575" mass="63627">MPLLLFLSASVALIDGLGLSLFIPLFQVAEAGAPSNVDLGNLHFVVDAFNFLGLNITVGSILIFMILLFSFKGCVFFINSFVSVRTRVRFMKQIRMQLVNGLCNLSYPAFVGMDLGRVQNVITGEIGKAGSALLSYLSTLQAAITLVGYLFLAFLADFRFALLITIAGGLSGFVYKYINKKVETSSLMQSYIGNGLQGKVLESVWNFKYLKATDLISRYRVRLVGLVHDVENLTMKMGKLNAISGALREPVTIAMLSIVIFVQVVVFDVSMFSIALILVFFYRSLTSLLSLQNSWQSFLTNSGGIKTVNELYEEFELKSESRVRDPLPPFGKSIELKNVVFSYESDPSRKVLNDISLEIEKNKTVAFVGESGSGKTTLVNMLSGLLMPVSGKILVDGVELTEQRVHAFRQMIGYITQEAVVFNDTVFNNVTFGAVKTPESLERFWDVIEKTALTSTIQQMPAKEDSMLGDNGVLISGGQKQRISIARELYRDCSLLLMDEATSALDSENERIIQSNINALKGKYTIVIIAHRLSTVRNADVIYLLENGVIGASGTFEELVAKSPRFRKMVELQEF</sequence>
<dbReference type="InterPro" id="IPR003593">
    <property type="entry name" value="AAA+_ATPase"/>
</dbReference>
<feature type="domain" description="ABC transmembrane type-1" evidence="11">
    <location>
        <begin position="3"/>
        <end position="300"/>
    </location>
</feature>
<evidence type="ECO:0000256" key="8">
    <source>
        <dbReference type="ARBA" id="ARBA00040960"/>
    </source>
</evidence>
<reference evidence="12" key="2">
    <citation type="submission" date="2022-06" db="EMBL/GenBank/DDBJ databases">
        <title>Xiashengella guii gen. nov. sp. nov., a bacterium isolated form anaerobic digestion tank.</title>
        <authorList>
            <person name="Huang H."/>
        </authorList>
    </citation>
    <scope>NUCLEOTIDE SEQUENCE</scope>
    <source>
        <strain evidence="12">Ai-910</strain>
    </source>
</reference>
<dbReference type="RefSeq" id="WP_250723085.1">
    <property type="nucleotide sequence ID" value="NZ_CP098400.1"/>
</dbReference>
<dbReference type="GO" id="GO:0005886">
    <property type="term" value="C:plasma membrane"/>
    <property type="evidence" value="ECO:0007669"/>
    <property type="project" value="UniProtKB-SubCell"/>
</dbReference>
<evidence type="ECO:0000256" key="1">
    <source>
        <dbReference type="ARBA" id="ARBA00004651"/>
    </source>
</evidence>
<dbReference type="Proteomes" id="UP001056426">
    <property type="component" value="Chromosome"/>
</dbReference>
<dbReference type="InterPro" id="IPR027417">
    <property type="entry name" value="P-loop_NTPase"/>
</dbReference>
<dbReference type="GO" id="GO:0140359">
    <property type="term" value="F:ABC-type transporter activity"/>
    <property type="evidence" value="ECO:0007669"/>
    <property type="project" value="InterPro"/>
</dbReference>
<dbReference type="FunFam" id="3.40.50.300:FF:000604">
    <property type="entry name" value="ABC transporter B family member 28"/>
    <property type="match status" value="1"/>
</dbReference>
<dbReference type="PANTHER" id="PTHR24221">
    <property type="entry name" value="ATP-BINDING CASSETTE SUB-FAMILY B"/>
    <property type="match status" value="1"/>
</dbReference>
<dbReference type="GO" id="GO:0034040">
    <property type="term" value="F:ATPase-coupled lipid transmembrane transporter activity"/>
    <property type="evidence" value="ECO:0007669"/>
    <property type="project" value="TreeGrafter"/>
</dbReference>
<dbReference type="InterPro" id="IPR003439">
    <property type="entry name" value="ABC_transporter-like_ATP-bd"/>
</dbReference>
<dbReference type="SUPFAM" id="SSF90123">
    <property type="entry name" value="ABC transporter transmembrane region"/>
    <property type="match status" value="1"/>
</dbReference>
<keyword evidence="3 9" id="KW-0812">Transmembrane</keyword>
<keyword evidence="7 9" id="KW-0472">Membrane</keyword>
<dbReference type="SUPFAM" id="SSF52540">
    <property type="entry name" value="P-loop containing nucleoside triphosphate hydrolases"/>
    <property type="match status" value="1"/>
</dbReference>
<dbReference type="PROSITE" id="PS50893">
    <property type="entry name" value="ABC_TRANSPORTER_2"/>
    <property type="match status" value="1"/>
</dbReference>
<feature type="transmembrane region" description="Helical" evidence="9">
    <location>
        <begin position="133"/>
        <end position="154"/>
    </location>
</feature>
<dbReference type="Gene3D" id="3.40.50.300">
    <property type="entry name" value="P-loop containing nucleotide triphosphate hydrolases"/>
    <property type="match status" value="1"/>
</dbReference>
<feature type="domain" description="ABC transporter" evidence="10">
    <location>
        <begin position="334"/>
        <end position="572"/>
    </location>
</feature>
<feature type="transmembrane region" description="Helical" evidence="9">
    <location>
        <begin position="160"/>
        <end position="178"/>
    </location>
</feature>
<keyword evidence="5 12" id="KW-0067">ATP-binding</keyword>
<accession>A0A9J6ZNM7</accession>
<evidence type="ECO:0000259" key="11">
    <source>
        <dbReference type="PROSITE" id="PS50929"/>
    </source>
</evidence>
<dbReference type="InterPro" id="IPR017871">
    <property type="entry name" value="ABC_transporter-like_CS"/>
</dbReference>
<dbReference type="GO" id="GO:0016887">
    <property type="term" value="F:ATP hydrolysis activity"/>
    <property type="evidence" value="ECO:0007669"/>
    <property type="project" value="InterPro"/>
</dbReference>
<protein>
    <recommendedName>
        <fullName evidence="8">Multidrug resistance-like ATP-binding protein MdlB</fullName>
    </recommendedName>
</protein>
<dbReference type="PROSITE" id="PS00211">
    <property type="entry name" value="ABC_TRANSPORTER_1"/>
    <property type="match status" value="1"/>
</dbReference>
<dbReference type="GO" id="GO:0005737">
    <property type="term" value="C:cytoplasm"/>
    <property type="evidence" value="ECO:0007669"/>
    <property type="project" value="UniProtKB-ARBA"/>
</dbReference>
<evidence type="ECO:0000259" key="10">
    <source>
        <dbReference type="PROSITE" id="PS50893"/>
    </source>
</evidence>
<evidence type="ECO:0000256" key="2">
    <source>
        <dbReference type="ARBA" id="ARBA00022448"/>
    </source>
</evidence>
<evidence type="ECO:0000256" key="6">
    <source>
        <dbReference type="ARBA" id="ARBA00022989"/>
    </source>
</evidence>
<name>A0A9J6ZNM7_9BACT</name>
<evidence type="ECO:0000256" key="7">
    <source>
        <dbReference type="ARBA" id="ARBA00023136"/>
    </source>
</evidence>
<gene>
    <name evidence="12" type="ORF">M9189_10590</name>
</gene>
<dbReference type="Pfam" id="PF00005">
    <property type="entry name" value="ABC_tran"/>
    <property type="match status" value="1"/>
</dbReference>
<feature type="transmembrane region" description="Helical" evidence="9">
    <location>
        <begin position="253"/>
        <end position="282"/>
    </location>
</feature>
<keyword evidence="13" id="KW-1185">Reference proteome</keyword>
<keyword evidence="2" id="KW-0813">Transport</keyword>
<dbReference type="InterPro" id="IPR011527">
    <property type="entry name" value="ABC1_TM_dom"/>
</dbReference>
<evidence type="ECO:0000313" key="12">
    <source>
        <dbReference type="EMBL" id="URW79301.1"/>
    </source>
</evidence>
<keyword evidence="4" id="KW-0547">Nucleotide-binding</keyword>
<dbReference type="Pfam" id="PF00664">
    <property type="entry name" value="ABC_membrane"/>
    <property type="match status" value="1"/>
</dbReference>
<dbReference type="Gene3D" id="1.20.1560.10">
    <property type="entry name" value="ABC transporter type 1, transmembrane domain"/>
    <property type="match status" value="1"/>
</dbReference>
<dbReference type="EMBL" id="CP098400">
    <property type="protein sequence ID" value="URW79301.1"/>
    <property type="molecule type" value="Genomic_DNA"/>
</dbReference>
<dbReference type="InterPro" id="IPR039421">
    <property type="entry name" value="Type_1_exporter"/>
</dbReference>
<dbReference type="SMART" id="SM00382">
    <property type="entry name" value="AAA"/>
    <property type="match status" value="1"/>
</dbReference>
<keyword evidence="6 9" id="KW-1133">Transmembrane helix</keyword>
<organism evidence="12 13">
    <name type="scientific">Xiashengella succiniciproducens</name>
    <dbReference type="NCBI Taxonomy" id="2949635"/>
    <lineage>
        <taxon>Bacteria</taxon>
        <taxon>Pseudomonadati</taxon>
        <taxon>Bacteroidota</taxon>
        <taxon>Bacteroidia</taxon>
        <taxon>Marinilabiliales</taxon>
        <taxon>Marinilabiliaceae</taxon>
        <taxon>Xiashengella</taxon>
    </lineage>
</organism>
<evidence type="ECO:0000256" key="5">
    <source>
        <dbReference type="ARBA" id="ARBA00022840"/>
    </source>
</evidence>
<dbReference type="KEGG" id="alkq:M9189_10590"/>
<proteinExistence type="predicted"/>
<evidence type="ECO:0000313" key="13">
    <source>
        <dbReference type="Proteomes" id="UP001056426"/>
    </source>
</evidence>